<evidence type="ECO:0000313" key="16">
    <source>
        <dbReference type="Proteomes" id="UP001597055"/>
    </source>
</evidence>
<dbReference type="NCBIfam" id="TIGR03592">
    <property type="entry name" value="yidC_oxa1_cterm"/>
    <property type="match status" value="1"/>
</dbReference>
<evidence type="ECO:0000256" key="9">
    <source>
        <dbReference type="ARBA" id="ARBA00031538"/>
    </source>
</evidence>
<evidence type="ECO:0000256" key="8">
    <source>
        <dbReference type="ARBA" id="ARBA00026028"/>
    </source>
</evidence>
<evidence type="ECO:0000313" key="15">
    <source>
        <dbReference type="EMBL" id="MFD0790460.1"/>
    </source>
</evidence>
<dbReference type="Proteomes" id="UP001597055">
    <property type="component" value="Unassembled WGS sequence"/>
</dbReference>
<comment type="caution">
    <text evidence="15">The sequence shown here is derived from an EMBL/GenBank/DDBJ whole genome shotgun (WGS) entry which is preliminary data.</text>
</comment>
<keyword evidence="6 13" id="KW-0472">Membrane</keyword>
<evidence type="ECO:0000256" key="3">
    <source>
        <dbReference type="ARBA" id="ARBA00015325"/>
    </source>
</evidence>
<keyword evidence="16" id="KW-1185">Reference proteome</keyword>
<evidence type="ECO:0000256" key="7">
    <source>
        <dbReference type="ARBA" id="ARBA00025034"/>
    </source>
</evidence>
<feature type="transmembrane region" description="Helical" evidence="13">
    <location>
        <begin position="36"/>
        <end position="57"/>
    </location>
</feature>
<evidence type="ECO:0000256" key="5">
    <source>
        <dbReference type="ARBA" id="ARBA00022989"/>
    </source>
</evidence>
<proteinExistence type="inferred from homology"/>
<comment type="function">
    <text evidence="7">Required for the insertion and/or proper folding and/or complex formation of integral membrane proteins into the membrane. Involved in integration of membrane proteins that insert both dependently and independently of the Sec translocase complex, as well as at least some lipoproteins. Aids folding of multispanning membrane proteins.</text>
</comment>
<feature type="transmembrane region" description="Helical" evidence="13">
    <location>
        <begin position="148"/>
        <end position="176"/>
    </location>
</feature>
<dbReference type="PANTHER" id="PTHR12428">
    <property type="entry name" value="OXA1"/>
    <property type="match status" value="1"/>
</dbReference>
<evidence type="ECO:0000256" key="4">
    <source>
        <dbReference type="ARBA" id="ARBA00022692"/>
    </source>
</evidence>
<feature type="transmembrane region" description="Helical" evidence="13">
    <location>
        <begin position="116"/>
        <end position="136"/>
    </location>
</feature>
<comment type="subcellular location">
    <subcellularLocation>
        <location evidence="1 12">Membrane</location>
        <topology evidence="1 12">Multi-pass membrane protein</topology>
    </subcellularLocation>
</comment>
<name>A0ABW3AI65_9MICO</name>
<evidence type="ECO:0000256" key="10">
    <source>
        <dbReference type="ARBA" id="ARBA00033245"/>
    </source>
</evidence>
<dbReference type="InterPro" id="IPR001708">
    <property type="entry name" value="YidC/ALB3/OXA1/COX18"/>
</dbReference>
<dbReference type="InterPro" id="IPR028055">
    <property type="entry name" value="YidC/Oxa/ALB_C"/>
</dbReference>
<evidence type="ECO:0000256" key="11">
    <source>
        <dbReference type="ARBA" id="ARBA00033342"/>
    </source>
</evidence>
<dbReference type="Pfam" id="PF02096">
    <property type="entry name" value="60KD_IMP"/>
    <property type="match status" value="1"/>
</dbReference>
<evidence type="ECO:0000256" key="12">
    <source>
        <dbReference type="RuleBase" id="RU003945"/>
    </source>
</evidence>
<accession>A0ABW3AI65</accession>
<evidence type="ECO:0000256" key="6">
    <source>
        <dbReference type="ARBA" id="ARBA00023136"/>
    </source>
</evidence>
<organism evidence="15 16">
    <name type="scientific">Microbacterium insulae</name>
    <dbReference type="NCBI Taxonomy" id="483014"/>
    <lineage>
        <taxon>Bacteria</taxon>
        <taxon>Bacillati</taxon>
        <taxon>Actinomycetota</taxon>
        <taxon>Actinomycetes</taxon>
        <taxon>Micrococcales</taxon>
        <taxon>Microbacteriaceae</taxon>
        <taxon>Microbacterium</taxon>
    </lineage>
</organism>
<keyword evidence="4 12" id="KW-0812">Transmembrane</keyword>
<dbReference type="PANTHER" id="PTHR12428:SF65">
    <property type="entry name" value="CYTOCHROME C OXIDASE ASSEMBLY PROTEIN COX18, MITOCHONDRIAL"/>
    <property type="match status" value="1"/>
</dbReference>
<feature type="transmembrane region" description="Helical" evidence="13">
    <location>
        <begin position="212"/>
        <end position="235"/>
    </location>
</feature>
<dbReference type="EMBL" id="JBHTII010000001">
    <property type="protein sequence ID" value="MFD0790460.1"/>
    <property type="molecule type" value="Genomic_DNA"/>
</dbReference>
<protein>
    <recommendedName>
        <fullName evidence="3">Membrane protein insertase YidC</fullName>
    </recommendedName>
    <alternativeName>
        <fullName evidence="11">Foldase YidC</fullName>
    </alternativeName>
    <alternativeName>
        <fullName evidence="10">Membrane integrase YidC</fullName>
    </alternativeName>
    <alternativeName>
        <fullName evidence="9">Membrane protein YidC</fullName>
    </alternativeName>
</protein>
<sequence length="249" mass="25736">MDISAFPPLTAILDAASTGLRLLAELLEPVAGDVSAAASVVLVTLLVRAALIPAGVAQAKAEQSRSRLAPLLRDLQRRHARDRERLQRETMKLYADAGVSPFAGCLPLLAQAPVLGVVYTLFAVASIAGHPNALLAQQLLGVPLGTGLVGAVAAGAVTVPMLAVFAALIAVIVAAAEATRRTFRTPVGDRGDAAPLAAATGRLAGVLQFSTAVVALFVPLAAAIYLATTVVWTLCQRLLLRRRYPLATG</sequence>
<comment type="subunit">
    <text evidence="8">Interacts with the Sec translocase complex via SecD. Specifically interacts with transmembrane segments of nascent integral membrane proteins during membrane integration.</text>
</comment>
<reference evidence="16" key="1">
    <citation type="journal article" date="2019" name="Int. J. Syst. Evol. Microbiol.">
        <title>The Global Catalogue of Microorganisms (GCM) 10K type strain sequencing project: providing services to taxonomists for standard genome sequencing and annotation.</title>
        <authorList>
            <consortium name="The Broad Institute Genomics Platform"/>
            <consortium name="The Broad Institute Genome Sequencing Center for Infectious Disease"/>
            <person name="Wu L."/>
            <person name="Ma J."/>
        </authorList>
    </citation>
    <scope>NUCLEOTIDE SEQUENCE [LARGE SCALE GENOMIC DNA]</scope>
    <source>
        <strain evidence="16">CCUG 54523</strain>
    </source>
</reference>
<keyword evidence="5 13" id="KW-1133">Transmembrane helix</keyword>
<evidence type="ECO:0000256" key="2">
    <source>
        <dbReference type="ARBA" id="ARBA00010527"/>
    </source>
</evidence>
<gene>
    <name evidence="15" type="ORF">ACFQ0P_08620</name>
</gene>
<evidence type="ECO:0000256" key="1">
    <source>
        <dbReference type="ARBA" id="ARBA00004141"/>
    </source>
</evidence>
<dbReference type="RefSeq" id="WP_204978294.1">
    <property type="nucleotide sequence ID" value="NZ_JBHTII010000001.1"/>
</dbReference>
<comment type="similarity">
    <text evidence="2">Belongs to the OXA1/ALB3/YidC family. Type 1 subfamily.</text>
</comment>
<evidence type="ECO:0000256" key="13">
    <source>
        <dbReference type="SAM" id="Phobius"/>
    </source>
</evidence>
<feature type="domain" description="Membrane insertase YidC/Oxa/ALB C-terminal" evidence="14">
    <location>
        <begin position="38"/>
        <end position="241"/>
    </location>
</feature>
<evidence type="ECO:0000259" key="14">
    <source>
        <dbReference type="Pfam" id="PF02096"/>
    </source>
</evidence>